<dbReference type="GO" id="GO:0006508">
    <property type="term" value="P:proteolysis"/>
    <property type="evidence" value="ECO:0007669"/>
    <property type="project" value="UniProtKB-KW"/>
</dbReference>
<feature type="active site" description="Charge relay system" evidence="5">
    <location>
        <position position="261"/>
    </location>
</feature>
<evidence type="ECO:0000256" key="1">
    <source>
        <dbReference type="ARBA" id="ARBA00011073"/>
    </source>
</evidence>
<gene>
    <name evidence="8" type="ORF">GLRG_00370</name>
</gene>
<feature type="domain" description="Peptidase S8/S53" evidence="6">
    <location>
        <begin position="254"/>
        <end position="500"/>
    </location>
</feature>
<organism evidence="9">
    <name type="scientific">Colletotrichum graminicola (strain M1.001 / M2 / FGSC 10212)</name>
    <name type="common">Maize anthracnose fungus</name>
    <name type="synonym">Glomerella graminicola</name>
    <dbReference type="NCBI Taxonomy" id="645133"/>
    <lineage>
        <taxon>Eukaryota</taxon>
        <taxon>Fungi</taxon>
        <taxon>Dikarya</taxon>
        <taxon>Ascomycota</taxon>
        <taxon>Pezizomycotina</taxon>
        <taxon>Sordariomycetes</taxon>
        <taxon>Hypocreomycetidae</taxon>
        <taxon>Glomerellales</taxon>
        <taxon>Glomerellaceae</taxon>
        <taxon>Colletotrichum</taxon>
        <taxon>Colletotrichum graminicola species complex</taxon>
    </lineage>
</organism>
<reference evidence="9" key="1">
    <citation type="journal article" date="2012" name="Nat. Genet.">
        <title>Lifestyle transitions in plant pathogenic Colletotrichum fungi deciphered by genome and transcriptome analyses.</title>
        <authorList>
            <person name="O'Connell R.J."/>
            <person name="Thon M.R."/>
            <person name="Hacquard S."/>
            <person name="Amyotte S.G."/>
            <person name="Kleemann J."/>
            <person name="Torres M.F."/>
            <person name="Damm U."/>
            <person name="Buiate E.A."/>
            <person name="Epstein L."/>
            <person name="Alkan N."/>
            <person name="Altmueller J."/>
            <person name="Alvarado-Balderrama L."/>
            <person name="Bauser C.A."/>
            <person name="Becker C."/>
            <person name="Birren B.W."/>
            <person name="Chen Z."/>
            <person name="Choi J."/>
            <person name="Crouch J.A."/>
            <person name="Duvick J.P."/>
            <person name="Farman M.A."/>
            <person name="Gan P."/>
            <person name="Heiman D."/>
            <person name="Henrissat B."/>
            <person name="Howard R.J."/>
            <person name="Kabbage M."/>
            <person name="Koch C."/>
            <person name="Kracher B."/>
            <person name="Kubo Y."/>
            <person name="Law A.D."/>
            <person name="Lebrun M.-H."/>
            <person name="Lee Y.-H."/>
            <person name="Miyara I."/>
            <person name="Moore N."/>
            <person name="Neumann U."/>
            <person name="Nordstroem K."/>
            <person name="Panaccione D.G."/>
            <person name="Panstruga R."/>
            <person name="Place M."/>
            <person name="Proctor R.H."/>
            <person name="Prusky D."/>
            <person name="Rech G."/>
            <person name="Reinhardt R."/>
            <person name="Rollins J.A."/>
            <person name="Rounsley S."/>
            <person name="Schardl C.L."/>
            <person name="Schwartz D.C."/>
            <person name="Shenoy N."/>
            <person name="Shirasu K."/>
            <person name="Sikhakolli U.R."/>
            <person name="Stueber K."/>
            <person name="Sukno S.A."/>
            <person name="Sweigard J.A."/>
            <person name="Takano Y."/>
            <person name="Takahara H."/>
            <person name="Trail F."/>
            <person name="van der Does H.C."/>
            <person name="Voll L.M."/>
            <person name="Will I."/>
            <person name="Young S."/>
            <person name="Zeng Q."/>
            <person name="Zhang J."/>
            <person name="Zhou S."/>
            <person name="Dickman M.B."/>
            <person name="Schulze-Lefert P."/>
            <person name="Ver Loren van Themaat E."/>
            <person name="Ma L.-J."/>
            <person name="Vaillancourt L.J."/>
        </authorList>
    </citation>
    <scope>NUCLEOTIDE SEQUENCE [LARGE SCALE GENOMIC DNA]</scope>
    <source>
        <strain evidence="9">M1.001 / M2 / FGSC 10212</strain>
    </source>
</reference>
<dbReference type="Pfam" id="PF00082">
    <property type="entry name" value="Peptidase_S8"/>
    <property type="match status" value="1"/>
</dbReference>
<dbReference type="PANTHER" id="PTHR43806">
    <property type="entry name" value="PEPTIDASE S8"/>
    <property type="match status" value="1"/>
</dbReference>
<dbReference type="PANTHER" id="PTHR43806:SF11">
    <property type="entry name" value="CEREVISIN-RELATED"/>
    <property type="match status" value="1"/>
</dbReference>
<evidence type="ECO:0000313" key="9">
    <source>
        <dbReference type="Proteomes" id="UP000008782"/>
    </source>
</evidence>
<keyword evidence="4 5" id="KW-0720">Serine protease</keyword>
<feature type="domain" description="DUF7580" evidence="7">
    <location>
        <begin position="31"/>
        <end position="190"/>
    </location>
</feature>
<dbReference type="GO" id="GO:0004252">
    <property type="term" value="F:serine-type endopeptidase activity"/>
    <property type="evidence" value="ECO:0007669"/>
    <property type="project" value="UniProtKB-UniRule"/>
</dbReference>
<keyword evidence="9" id="KW-1185">Reference proteome</keyword>
<proteinExistence type="inferred from homology"/>
<dbReference type="GeneID" id="24405735"/>
<evidence type="ECO:0000256" key="2">
    <source>
        <dbReference type="ARBA" id="ARBA00022670"/>
    </source>
</evidence>
<dbReference type="InterPro" id="IPR056002">
    <property type="entry name" value="DUF7580"/>
</dbReference>
<dbReference type="CDD" id="cd00306">
    <property type="entry name" value="Peptidases_S8_S53"/>
    <property type="match status" value="1"/>
</dbReference>
<accession>E3Q2C5</accession>
<dbReference type="VEuPathDB" id="FungiDB:GLRG_00370"/>
<evidence type="ECO:0000256" key="4">
    <source>
        <dbReference type="ARBA" id="ARBA00022825"/>
    </source>
</evidence>
<dbReference type="OrthoDB" id="4849583at2759"/>
<feature type="active site" description="Charge relay system" evidence="5">
    <location>
        <position position="307"/>
    </location>
</feature>
<evidence type="ECO:0000259" key="7">
    <source>
        <dbReference type="Pfam" id="PF24476"/>
    </source>
</evidence>
<dbReference type="PROSITE" id="PS51892">
    <property type="entry name" value="SUBTILASE"/>
    <property type="match status" value="1"/>
</dbReference>
<dbReference type="eggNOG" id="KOG4266">
    <property type="taxonomic scope" value="Eukaryota"/>
</dbReference>
<name>E3Q2C5_COLGM</name>
<evidence type="ECO:0000259" key="6">
    <source>
        <dbReference type="Pfam" id="PF00082"/>
    </source>
</evidence>
<comment type="similarity">
    <text evidence="1 5">Belongs to the peptidase S8 family.</text>
</comment>
<dbReference type="SUPFAM" id="SSF52743">
    <property type="entry name" value="Subtilisin-like"/>
    <property type="match status" value="1"/>
</dbReference>
<evidence type="ECO:0000256" key="5">
    <source>
        <dbReference type="PROSITE-ProRule" id="PRU01240"/>
    </source>
</evidence>
<sequence>MGRVPVQVYSHSLEELMQAEKWIPSAGRDIRLAYIFALAIWQYYDTEWMPHPWTKSNIEITSEIDSDDCYPYINPSLWRGRTSSKGRETLEETRIAGYGTVYPKLMALGILMVELRKGPTYGDGSQTDMTEQRIRDNMDYFNYLPRYGRDWNPDYVNVIRKCFDSSLFQGSSGVESRQHIIEREIVIPLERLYRYAVCNEPPTRAITEPDESPDAEASQISIQAAVSLTPEEIWIQEQFMHVQPIFAEPGTIQQVKIAVFDTGCSPDAPHFRQRRHDWRRVVWRDFVETNNQTAWKDEDTTARSLGHGSLIVSLLLRLLPKAKIFVGRIARTRKDLETKAAKQAIKDAIRWSVEPEQDVDIINLSFGFDQEVTGISDAIEEAIRVKKHKLLVFAAASNQGNGIEKFPASMHASVISVRGAGTSGDPIPAYNPRPMASTAPRMFCTLAENVPCDSAGHNMSGCSVATPILAATAALFLQYASLMTTKDPKVHGRQVQALYKKNRMEDLFRSIGRPMQKDLWYVQPKDLLRDSNTDIDHIIMAAEIWTIIGRQLEIDET</sequence>
<dbReference type="Proteomes" id="UP000008782">
    <property type="component" value="Unassembled WGS sequence"/>
</dbReference>
<dbReference type="Pfam" id="PF24476">
    <property type="entry name" value="DUF7580"/>
    <property type="match status" value="1"/>
</dbReference>
<dbReference type="Gene3D" id="3.40.50.200">
    <property type="entry name" value="Peptidase S8/S53 domain"/>
    <property type="match status" value="1"/>
</dbReference>
<evidence type="ECO:0000256" key="3">
    <source>
        <dbReference type="ARBA" id="ARBA00022801"/>
    </source>
</evidence>
<dbReference type="EMBL" id="GG697331">
    <property type="protein sequence ID" value="EFQ25226.1"/>
    <property type="molecule type" value="Genomic_DNA"/>
</dbReference>
<dbReference type="AlphaFoldDB" id="E3Q2C5"/>
<dbReference type="InterPro" id="IPR050131">
    <property type="entry name" value="Peptidase_S8_subtilisin-like"/>
</dbReference>
<dbReference type="HOGENOM" id="CLU_009240_1_0_1"/>
<evidence type="ECO:0000313" key="8">
    <source>
        <dbReference type="EMBL" id="EFQ25226.1"/>
    </source>
</evidence>
<dbReference type="RefSeq" id="XP_008089246.1">
    <property type="nucleotide sequence ID" value="XM_008091055.1"/>
</dbReference>
<dbReference type="InterPro" id="IPR000209">
    <property type="entry name" value="Peptidase_S8/S53_dom"/>
</dbReference>
<dbReference type="InterPro" id="IPR036852">
    <property type="entry name" value="Peptidase_S8/S53_dom_sf"/>
</dbReference>
<protein>
    <submittedName>
        <fullName evidence="8">Uncharacterized protein</fullName>
    </submittedName>
</protein>
<dbReference type="STRING" id="645133.E3Q2C5"/>
<keyword evidence="2 5" id="KW-0645">Protease</keyword>
<feature type="active site" description="Charge relay system" evidence="5">
    <location>
        <position position="463"/>
    </location>
</feature>
<keyword evidence="3 5" id="KW-0378">Hydrolase</keyword>